<dbReference type="GO" id="GO:0019239">
    <property type="term" value="F:deaminase activity"/>
    <property type="evidence" value="ECO:0007669"/>
    <property type="project" value="TreeGrafter"/>
</dbReference>
<dbReference type="Pfam" id="PF01042">
    <property type="entry name" value="Ribonuc_L-PSP"/>
    <property type="match status" value="1"/>
</dbReference>
<dbReference type="RefSeq" id="WP_303662135.1">
    <property type="nucleotide sequence ID" value="NZ_CP027019.1"/>
</dbReference>
<dbReference type="SUPFAM" id="SSF55298">
    <property type="entry name" value="YjgF-like"/>
    <property type="match status" value="1"/>
</dbReference>
<dbReference type="InterPro" id="IPR019897">
    <property type="entry name" value="RidA_CS"/>
</dbReference>
<dbReference type="AlphaFoldDB" id="A0A2S0NKM0"/>
<dbReference type="PANTHER" id="PTHR11803:SF39">
    <property type="entry name" value="2-IMINOBUTANOATE_2-IMINOPROPANOATE DEAMINASE"/>
    <property type="match status" value="1"/>
</dbReference>
<dbReference type="NCBIfam" id="TIGR00004">
    <property type="entry name" value="Rid family detoxifying hydrolase"/>
    <property type="match status" value="1"/>
</dbReference>
<organism evidence="2 3">
    <name type="scientific">Williamsoniiplasma luminosum</name>
    <dbReference type="NCBI Taxonomy" id="214888"/>
    <lineage>
        <taxon>Bacteria</taxon>
        <taxon>Bacillati</taxon>
        <taxon>Mycoplasmatota</taxon>
        <taxon>Mollicutes</taxon>
        <taxon>Entomoplasmatales</taxon>
        <taxon>Williamsoniiplasma</taxon>
    </lineage>
</organism>
<evidence type="ECO:0000313" key="3">
    <source>
        <dbReference type="Proteomes" id="UP000239250"/>
    </source>
</evidence>
<dbReference type="PANTHER" id="PTHR11803">
    <property type="entry name" value="2-IMINOBUTANOATE/2-IMINOPROPANOATE DEAMINASE RIDA"/>
    <property type="match status" value="1"/>
</dbReference>
<dbReference type="CDD" id="cd00448">
    <property type="entry name" value="YjgF_YER057c_UK114_family"/>
    <property type="match status" value="1"/>
</dbReference>
<reference evidence="3" key="1">
    <citation type="submission" date="2018-02" db="EMBL/GenBank/DDBJ databases">
        <title>Firefly genomes illuminate parallel origins of bioluminescence in beetles.</title>
        <authorList>
            <person name="Fallon T.R."/>
            <person name="Lower S.E.S."/>
            <person name="Behringer M."/>
            <person name="Weng J.-K."/>
        </authorList>
    </citation>
    <scope>NUCLEOTIDE SEQUENCE [LARGE SCALE GENOMIC DNA]</scope>
</reference>
<dbReference type="InterPro" id="IPR006175">
    <property type="entry name" value="YjgF/YER057c/UK114"/>
</dbReference>
<dbReference type="EMBL" id="CP027019">
    <property type="protein sequence ID" value="AVP49561.1"/>
    <property type="molecule type" value="Genomic_DNA"/>
</dbReference>
<dbReference type="InterPro" id="IPR006056">
    <property type="entry name" value="RidA"/>
</dbReference>
<sequence>MKLFNAKNAPNAVGPYSHAVILKNGFIYVSGQIGFDAKTMEIPSDVEQQAKNVLKNIDAILTEAGYNNKDIVKTTIFLKDMSNFEIVNNIYGNYFGDHKPARSTVEVAKLPKNGLIEIEVVAYHE</sequence>
<evidence type="ECO:0000313" key="2">
    <source>
        <dbReference type="EMBL" id="AVP49561.1"/>
    </source>
</evidence>
<dbReference type="PROSITE" id="PS01094">
    <property type="entry name" value="UPF0076"/>
    <property type="match status" value="1"/>
</dbReference>
<protein>
    <submittedName>
        <fullName evidence="2">Reactive intermediate/imine deaminase</fullName>
    </submittedName>
</protein>
<proteinExistence type="inferred from homology"/>
<dbReference type="GO" id="GO:0005829">
    <property type="term" value="C:cytosol"/>
    <property type="evidence" value="ECO:0007669"/>
    <property type="project" value="TreeGrafter"/>
</dbReference>
<accession>A0A2S0NKM0</accession>
<dbReference type="InterPro" id="IPR035959">
    <property type="entry name" value="RutC-like_sf"/>
</dbReference>
<name>A0A2S0NKM0_9MOLU</name>
<dbReference type="Gene3D" id="3.30.1330.40">
    <property type="entry name" value="RutC-like"/>
    <property type="match status" value="1"/>
</dbReference>
<gene>
    <name evidence="2" type="ORF">C5T88_03220</name>
</gene>
<dbReference type="Proteomes" id="UP000239250">
    <property type="component" value="Chromosome"/>
</dbReference>
<comment type="similarity">
    <text evidence="1">Belongs to the RutC family.</text>
</comment>
<dbReference type="FunFam" id="3.30.1330.40:FF:000001">
    <property type="entry name" value="L-PSP family endoribonuclease"/>
    <property type="match status" value="1"/>
</dbReference>
<evidence type="ECO:0000256" key="1">
    <source>
        <dbReference type="ARBA" id="ARBA00010552"/>
    </source>
</evidence>